<keyword evidence="3" id="KW-1185">Reference proteome</keyword>
<dbReference type="Proteomes" id="UP001274830">
    <property type="component" value="Unassembled WGS sequence"/>
</dbReference>
<dbReference type="Pfam" id="PF00106">
    <property type="entry name" value="adh_short"/>
    <property type="match status" value="1"/>
</dbReference>
<dbReference type="AlphaFoldDB" id="A0AAE0TSA7"/>
<gene>
    <name evidence="2" type="ORF">LTR78_010354</name>
</gene>
<dbReference type="PRINTS" id="PR00081">
    <property type="entry name" value="GDHRDH"/>
</dbReference>
<accession>A0AAE0TSA7</accession>
<dbReference type="SUPFAM" id="SSF51735">
    <property type="entry name" value="NAD(P)-binding Rossmann-fold domains"/>
    <property type="match status" value="1"/>
</dbReference>
<name>A0AAE0TSA7_9PEZI</name>
<dbReference type="InterPro" id="IPR051468">
    <property type="entry name" value="Fungal_SecMetab_SDRs"/>
</dbReference>
<dbReference type="PANTHER" id="PTHR43544:SF32">
    <property type="entry name" value="CHAIN DEHYDROGENASE, PUTATIVE (AFU_ORTHOLOGUE AFUA_5G01530)-RELATED"/>
    <property type="match status" value="1"/>
</dbReference>
<evidence type="ECO:0000256" key="1">
    <source>
        <dbReference type="ARBA" id="ARBA00006484"/>
    </source>
</evidence>
<dbReference type="GO" id="GO:0005737">
    <property type="term" value="C:cytoplasm"/>
    <property type="evidence" value="ECO:0007669"/>
    <property type="project" value="TreeGrafter"/>
</dbReference>
<reference evidence="2" key="1">
    <citation type="submission" date="2023-07" db="EMBL/GenBank/DDBJ databases">
        <title>Black Yeasts Isolated from many extreme environments.</title>
        <authorList>
            <person name="Coleine C."/>
            <person name="Stajich J.E."/>
            <person name="Selbmann L."/>
        </authorList>
    </citation>
    <scope>NUCLEOTIDE SEQUENCE</scope>
    <source>
        <strain evidence="2">CCFEE 5485</strain>
    </source>
</reference>
<dbReference type="EMBL" id="JAUTXT010000072">
    <property type="protein sequence ID" value="KAK3669781.1"/>
    <property type="molecule type" value="Genomic_DNA"/>
</dbReference>
<dbReference type="InterPro" id="IPR002347">
    <property type="entry name" value="SDR_fam"/>
</dbReference>
<comment type="caution">
    <text evidence="2">The sequence shown here is derived from an EMBL/GenBank/DDBJ whole genome shotgun (WGS) entry which is preliminary data.</text>
</comment>
<dbReference type="GO" id="GO:0016491">
    <property type="term" value="F:oxidoreductase activity"/>
    <property type="evidence" value="ECO:0007669"/>
    <property type="project" value="TreeGrafter"/>
</dbReference>
<dbReference type="GO" id="GO:0019748">
    <property type="term" value="P:secondary metabolic process"/>
    <property type="evidence" value="ECO:0007669"/>
    <property type="project" value="TreeGrafter"/>
</dbReference>
<comment type="similarity">
    <text evidence="1">Belongs to the short-chain dehydrogenases/reductases (SDR) family.</text>
</comment>
<organism evidence="2 3">
    <name type="scientific">Recurvomyces mirabilis</name>
    <dbReference type="NCBI Taxonomy" id="574656"/>
    <lineage>
        <taxon>Eukaryota</taxon>
        <taxon>Fungi</taxon>
        <taxon>Dikarya</taxon>
        <taxon>Ascomycota</taxon>
        <taxon>Pezizomycotina</taxon>
        <taxon>Dothideomycetes</taxon>
        <taxon>Dothideomycetidae</taxon>
        <taxon>Mycosphaerellales</taxon>
        <taxon>Teratosphaeriaceae</taxon>
        <taxon>Recurvomyces</taxon>
    </lineage>
</organism>
<evidence type="ECO:0008006" key="4">
    <source>
        <dbReference type="Google" id="ProtNLM"/>
    </source>
</evidence>
<evidence type="ECO:0000313" key="3">
    <source>
        <dbReference type="Proteomes" id="UP001274830"/>
    </source>
</evidence>
<dbReference type="PANTHER" id="PTHR43544">
    <property type="entry name" value="SHORT-CHAIN DEHYDROGENASE/REDUCTASE"/>
    <property type="match status" value="1"/>
</dbReference>
<evidence type="ECO:0000313" key="2">
    <source>
        <dbReference type="EMBL" id="KAK3669781.1"/>
    </source>
</evidence>
<dbReference type="InterPro" id="IPR036291">
    <property type="entry name" value="NAD(P)-bd_dom_sf"/>
</dbReference>
<dbReference type="Gene3D" id="3.40.50.720">
    <property type="entry name" value="NAD(P)-binding Rossmann-like Domain"/>
    <property type="match status" value="1"/>
</dbReference>
<proteinExistence type="inferred from homology"/>
<sequence>MTTSQKNGAATKMLVAITGANQGLGYYAAQQMASSGKYHVLVGSRDIDKANKAIEQMMSDDSYKVDKADLEPLQIDVNEDESIKAAAKSVEDKHGKLDILMLNAGIAGAQAASKNGIGPTLRELYQQHYDTNVFGAAVTVDAFLPLLRKSDEKRIGFTSSGLASLALAVDPSAHASYSAAMYPIYRSTKTAMNMTMAHYARLLETEGFIVSASDPGYCGELPRKIKSLYLVLTSLTATNLNNHQGFKDPRDGCKALIIAATGPKEKVHARMVDDQGKAVPW</sequence>
<protein>
    <recommendedName>
        <fullName evidence="4">NAD(P)-binding protein</fullName>
    </recommendedName>
</protein>